<feature type="disulfide bond" evidence="2">
    <location>
        <begin position="53"/>
        <end position="80"/>
    </location>
</feature>
<dbReference type="SUPFAM" id="SSF57535">
    <property type="entry name" value="Complement control module/SCR domain"/>
    <property type="match status" value="1"/>
</dbReference>
<keyword evidence="4" id="KW-0472">Membrane</keyword>
<keyword evidence="5" id="KW-0732">Signal</keyword>
<evidence type="ECO:0000313" key="7">
    <source>
        <dbReference type="EnsemblMetazoa" id="G19774.1:cds"/>
    </source>
</evidence>
<evidence type="ECO:0000313" key="8">
    <source>
        <dbReference type="Proteomes" id="UP000005408"/>
    </source>
</evidence>
<keyword evidence="8" id="KW-1185">Reference proteome</keyword>
<evidence type="ECO:0000256" key="1">
    <source>
        <dbReference type="ARBA" id="ARBA00023157"/>
    </source>
</evidence>
<dbReference type="OMA" id="WRSGHAN"/>
<dbReference type="AlphaFoldDB" id="A0A8W8JK42"/>
<keyword evidence="4" id="KW-1133">Transmembrane helix</keyword>
<evidence type="ECO:0000259" key="6">
    <source>
        <dbReference type="PROSITE" id="PS50923"/>
    </source>
</evidence>
<feature type="region of interest" description="Disordered" evidence="3">
    <location>
        <begin position="139"/>
        <end position="163"/>
    </location>
</feature>
<accession>A0A8W8JK42</accession>
<keyword evidence="4" id="KW-0812">Transmembrane</keyword>
<keyword evidence="1 2" id="KW-1015">Disulfide bond</keyword>
<feature type="signal peptide" evidence="5">
    <location>
        <begin position="1"/>
        <end position="22"/>
    </location>
</feature>
<dbReference type="InterPro" id="IPR000436">
    <property type="entry name" value="Sushi_SCR_CCP_dom"/>
</dbReference>
<name>A0A8W8JK42_MAGGI</name>
<proteinExistence type="predicted"/>
<evidence type="ECO:0000256" key="3">
    <source>
        <dbReference type="SAM" id="MobiDB-lite"/>
    </source>
</evidence>
<dbReference type="InterPro" id="IPR035976">
    <property type="entry name" value="Sushi/SCR/CCP_sf"/>
</dbReference>
<dbReference type="CDD" id="cd00033">
    <property type="entry name" value="CCP"/>
    <property type="match status" value="1"/>
</dbReference>
<keyword evidence="2" id="KW-0768">Sushi</keyword>
<feature type="chain" id="PRO_5036482081" description="Sushi domain-containing protein" evidence="5">
    <location>
        <begin position="23"/>
        <end position="163"/>
    </location>
</feature>
<sequence>MDTLRHLLTAVCLLGCIQLTWGTCTKPALPANAYALTEDKTSYAVGDKYTIVCLPSYTLTGESDLICQTGGTWSASPPTCLSNSAVDLPWYVLLLCVVAGLILIPCCLPRIIFCCLNKKKKEEPDDEKALYAGGQKGGGMWRSGHANPVTPITDSGKHKLSHM</sequence>
<feature type="transmembrane region" description="Helical" evidence="4">
    <location>
        <begin position="90"/>
        <end position="113"/>
    </location>
</feature>
<dbReference type="PROSITE" id="PS50923">
    <property type="entry name" value="SUSHI"/>
    <property type="match status" value="1"/>
</dbReference>
<reference evidence="7" key="1">
    <citation type="submission" date="2022-08" db="UniProtKB">
        <authorList>
            <consortium name="EnsemblMetazoa"/>
        </authorList>
    </citation>
    <scope>IDENTIFICATION</scope>
    <source>
        <strain evidence="7">05x7-T-G4-1.051#20</strain>
    </source>
</reference>
<organism evidence="7 8">
    <name type="scientific">Magallana gigas</name>
    <name type="common">Pacific oyster</name>
    <name type="synonym">Crassostrea gigas</name>
    <dbReference type="NCBI Taxonomy" id="29159"/>
    <lineage>
        <taxon>Eukaryota</taxon>
        <taxon>Metazoa</taxon>
        <taxon>Spiralia</taxon>
        <taxon>Lophotrochozoa</taxon>
        <taxon>Mollusca</taxon>
        <taxon>Bivalvia</taxon>
        <taxon>Autobranchia</taxon>
        <taxon>Pteriomorphia</taxon>
        <taxon>Ostreida</taxon>
        <taxon>Ostreoidea</taxon>
        <taxon>Ostreidae</taxon>
        <taxon>Magallana</taxon>
    </lineage>
</organism>
<protein>
    <recommendedName>
        <fullName evidence="6">Sushi domain-containing protein</fullName>
    </recommendedName>
</protein>
<feature type="domain" description="Sushi" evidence="6">
    <location>
        <begin position="22"/>
        <end position="82"/>
    </location>
</feature>
<evidence type="ECO:0000256" key="5">
    <source>
        <dbReference type="SAM" id="SignalP"/>
    </source>
</evidence>
<evidence type="ECO:0000256" key="2">
    <source>
        <dbReference type="PROSITE-ProRule" id="PRU00302"/>
    </source>
</evidence>
<dbReference type="EnsemblMetazoa" id="G19774.1">
    <property type="protein sequence ID" value="G19774.1:cds"/>
    <property type="gene ID" value="G19774"/>
</dbReference>
<dbReference type="Gene3D" id="2.10.70.10">
    <property type="entry name" value="Complement Module, domain 1"/>
    <property type="match status" value="1"/>
</dbReference>
<dbReference type="Proteomes" id="UP000005408">
    <property type="component" value="Unassembled WGS sequence"/>
</dbReference>
<dbReference type="SMART" id="SM00032">
    <property type="entry name" value="CCP"/>
    <property type="match status" value="1"/>
</dbReference>
<feature type="disulfide bond" evidence="2">
    <location>
        <begin position="24"/>
        <end position="67"/>
    </location>
</feature>
<dbReference type="Pfam" id="PF00084">
    <property type="entry name" value="Sushi"/>
    <property type="match status" value="1"/>
</dbReference>
<dbReference type="OrthoDB" id="6141196at2759"/>
<evidence type="ECO:0000256" key="4">
    <source>
        <dbReference type="SAM" id="Phobius"/>
    </source>
</evidence>